<evidence type="ECO:0000256" key="3">
    <source>
        <dbReference type="PROSITE-ProRule" id="PRU01091"/>
    </source>
</evidence>
<dbReference type="GO" id="GO:0032993">
    <property type="term" value="C:protein-DNA complex"/>
    <property type="evidence" value="ECO:0007669"/>
    <property type="project" value="TreeGrafter"/>
</dbReference>
<dbReference type="CDD" id="cd00383">
    <property type="entry name" value="trans_reg_C"/>
    <property type="match status" value="1"/>
</dbReference>
<evidence type="ECO:0000256" key="2">
    <source>
        <dbReference type="PROSITE-ProRule" id="PRU00169"/>
    </source>
</evidence>
<dbReference type="GO" id="GO:0006355">
    <property type="term" value="P:regulation of DNA-templated transcription"/>
    <property type="evidence" value="ECO:0007669"/>
    <property type="project" value="InterPro"/>
</dbReference>
<evidence type="ECO:0000313" key="7">
    <source>
        <dbReference type="Proteomes" id="UP000199245"/>
    </source>
</evidence>
<keyword evidence="2" id="KW-0597">Phosphoprotein</keyword>
<dbReference type="InterPro" id="IPR016032">
    <property type="entry name" value="Sig_transdc_resp-reg_C-effctor"/>
</dbReference>
<dbReference type="Gene3D" id="3.40.50.2300">
    <property type="match status" value="1"/>
</dbReference>
<dbReference type="GO" id="GO:0000156">
    <property type="term" value="F:phosphorelay response regulator activity"/>
    <property type="evidence" value="ECO:0007669"/>
    <property type="project" value="TreeGrafter"/>
</dbReference>
<sequence length="256" mass="28172">MAPLLATDGHFRNVVAMLLALKPAFRSWTHKDMRILLVEDEAEMAAALSQALKSYDMVVDHVPNLAEAEEAICADVHGAVLLDRQLPDGDGLTLIPKLRAKADGVPIIVLTARGDLTDRITGLDSGADDYLAKPFAVEELMARLRAVLRRPAGLQLEIIRAGRVAFDCSHREASIDGCPLELPRRELLVLETLLRRMGRTVLRATLEEAVYNFEDEIQSNALDAHVSRLRRKLADANAGVEIHSIRGVGYLLKQTS</sequence>
<evidence type="ECO:0000259" key="4">
    <source>
        <dbReference type="PROSITE" id="PS50110"/>
    </source>
</evidence>
<reference evidence="6 7" key="1">
    <citation type="submission" date="2016-10" db="EMBL/GenBank/DDBJ databases">
        <authorList>
            <person name="de Groot N.N."/>
        </authorList>
    </citation>
    <scope>NUCLEOTIDE SEQUENCE [LARGE SCALE GENOMIC DNA]</scope>
    <source>
        <strain evidence="6 7">R5</strain>
    </source>
</reference>
<feature type="modified residue" description="4-aspartylphosphate" evidence="2">
    <location>
        <position position="83"/>
    </location>
</feature>
<keyword evidence="1 3" id="KW-0238">DNA-binding</keyword>
<dbReference type="AlphaFoldDB" id="A0A1G6I3V6"/>
<dbReference type="GO" id="GO:0000976">
    <property type="term" value="F:transcription cis-regulatory region binding"/>
    <property type="evidence" value="ECO:0007669"/>
    <property type="project" value="TreeGrafter"/>
</dbReference>
<dbReference type="Pfam" id="PF00486">
    <property type="entry name" value="Trans_reg_C"/>
    <property type="match status" value="1"/>
</dbReference>
<dbReference type="PROSITE" id="PS50110">
    <property type="entry name" value="RESPONSE_REGULATORY"/>
    <property type="match status" value="1"/>
</dbReference>
<feature type="domain" description="OmpR/PhoB-type" evidence="5">
    <location>
        <begin position="156"/>
        <end position="254"/>
    </location>
</feature>
<proteinExistence type="predicted"/>
<feature type="DNA-binding region" description="OmpR/PhoB-type" evidence="3">
    <location>
        <begin position="156"/>
        <end position="254"/>
    </location>
</feature>
<dbReference type="Gene3D" id="6.10.250.690">
    <property type="match status" value="1"/>
</dbReference>
<organism evidence="6 7">
    <name type="scientific">Bradyrhizobium brasilense</name>
    <dbReference type="NCBI Taxonomy" id="1419277"/>
    <lineage>
        <taxon>Bacteria</taxon>
        <taxon>Pseudomonadati</taxon>
        <taxon>Pseudomonadota</taxon>
        <taxon>Alphaproteobacteria</taxon>
        <taxon>Hyphomicrobiales</taxon>
        <taxon>Nitrobacteraceae</taxon>
        <taxon>Bradyrhizobium</taxon>
    </lineage>
</organism>
<dbReference type="GO" id="GO:0005829">
    <property type="term" value="C:cytosol"/>
    <property type="evidence" value="ECO:0007669"/>
    <property type="project" value="TreeGrafter"/>
</dbReference>
<dbReference type="InterPro" id="IPR011006">
    <property type="entry name" value="CheY-like_superfamily"/>
</dbReference>
<evidence type="ECO:0000256" key="1">
    <source>
        <dbReference type="ARBA" id="ARBA00023125"/>
    </source>
</evidence>
<feature type="domain" description="Response regulatory" evidence="4">
    <location>
        <begin position="34"/>
        <end position="148"/>
    </location>
</feature>
<dbReference type="PANTHER" id="PTHR48111">
    <property type="entry name" value="REGULATOR OF RPOS"/>
    <property type="match status" value="1"/>
</dbReference>
<dbReference type="EMBL" id="FMZW01000001">
    <property type="protein sequence ID" value="SDC01110.1"/>
    <property type="molecule type" value="Genomic_DNA"/>
</dbReference>
<dbReference type="InterPro" id="IPR036388">
    <property type="entry name" value="WH-like_DNA-bd_sf"/>
</dbReference>
<dbReference type="SUPFAM" id="SSF46894">
    <property type="entry name" value="C-terminal effector domain of the bipartite response regulators"/>
    <property type="match status" value="1"/>
</dbReference>
<dbReference type="PROSITE" id="PS51755">
    <property type="entry name" value="OMPR_PHOB"/>
    <property type="match status" value="1"/>
</dbReference>
<dbReference type="SMART" id="SM00448">
    <property type="entry name" value="REC"/>
    <property type="match status" value="1"/>
</dbReference>
<dbReference type="InterPro" id="IPR039420">
    <property type="entry name" value="WalR-like"/>
</dbReference>
<dbReference type="InterPro" id="IPR001789">
    <property type="entry name" value="Sig_transdc_resp-reg_receiver"/>
</dbReference>
<dbReference type="InterPro" id="IPR001867">
    <property type="entry name" value="OmpR/PhoB-type_DNA-bd"/>
</dbReference>
<protein>
    <submittedName>
        <fullName evidence="6">DNA-binding response regulator, OmpR family, contains REC and winged-helix (WHTH) domain</fullName>
    </submittedName>
</protein>
<evidence type="ECO:0000313" key="6">
    <source>
        <dbReference type="EMBL" id="SDC01110.1"/>
    </source>
</evidence>
<dbReference type="Proteomes" id="UP000199245">
    <property type="component" value="Unassembled WGS sequence"/>
</dbReference>
<gene>
    <name evidence="6" type="ORF">SAMN05216337_10019</name>
</gene>
<evidence type="ECO:0000259" key="5">
    <source>
        <dbReference type="PROSITE" id="PS51755"/>
    </source>
</evidence>
<dbReference type="SUPFAM" id="SSF52172">
    <property type="entry name" value="CheY-like"/>
    <property type="match status" value="1"/>
</dbReference>
<dbReference type="SMART" id="SM00862">
    <property type="entry name" value="Trans_reg_C"/>
    <property type="match status" value="1"/>
</dbReference>
<accession>A0A1G6I3V6</accession>
<dbReference type="PANTHER" id="PTHR48111:SF36">
    <property type="entry name" value="TRANSCRIPTIONAL REGULATORY PROTEIN CUTR"/>
    <property type="match status" value="1"/>
</dbReference>
<dbReference type="Gene3D" id="1.10.10.10">
    <property type="entry name" value="Winged helix-like DNA-binding domain superfamily/Winged helix DNA-binding domain"/>
    <property type="match status" value="1"/>
</dbReference>
<dbReference type="Pfam" id="PF00072">
    <property type="entry name" value="Response_reg"/>
    <property type="match status" value="1"/>
</dbReference>
<name>A0A1G6I3V6_9BRAD</name>